<dbReference type="InParanoid" id="A0A0H2S873"/>
<keyword evidence="4" id="KW-0813">Transport</keyword>
<comment type="similarity">
    <text evidence="2">Belongs to the COG8 family.</text>
</comment>
<evidence type="ECO:0000256" key="5">
    <source>
        <dbReference type="ARBA" id="ARBA00022927"/>
    </source>
</evidence>
<organism evidence="9 10">
    <name type="scientific">Schizopora paradoxa</name>
    <dbReference type="NCBI Taxonomy" id="27342"/>
    <lineage>
        <taxon>Eukaryota</taxon>
        <taxon>Fungi</taxon>
        <taxon>Dikarya</taxon>
        <taxon>Basidiomycota</taxon>
        <taxon>Agaricomycotina</taxon>
        <taxon>Agaricomycetes</taxon>
        <taxon>Hymenochaetales</taxon>
        <taxon>Schizoporaceae</taxon>
        <taxon>Schizopora</taxon>
    </lineage>
</organism>
<dbReference type="InterPro" id="IPR016159">
    <property type="entry name" value="Cullin_repeat-like_dom_sf"/>
</dbReference>
<evidence type="ECO:0000256" key="6">
    <source>
        <dbReference type="ARBA" id="ARBA00023034"/>
    </source>
</evidence>
<dbReference type="PANTHER" id="PTHR21311">
    <property type="entry name" value="CONSERVED OLIGOMERIC GOLGI COMPLEX COMPONENT 8"/>
    <property type="match status" value="1"/>
</dbReference>
<name>A0A0H2S873_9AGAM</name>
<dbReference type="GO" id="GO:0000139">
    <property type="term" value="C:Golgi membrane"/>
    <property type="evidence" value="ECO:0007669"/>
    <property type="project" value="UniProtKB-SubCell"/>
</dbReference>
<gene>
    <name evidence="9" type="ORF">SCHPADRAFT_898181</name>
</gene>
<evidence type="ECO:0000256" key="1">
    <source>
        <dbReference type="ARBA" id="ARBA00004395"/>
    </source>
</evidence>
<keyword evidence="7" id="KW-0472">Membrane</keyword>
<dbReference type="Proteomes" id="UP000053477">
    <property type="component" value="Unassembled WGS sequence"/>
</dbReference>
<keyword evidence="5" id="KW-0653">Protein transport</keyword>
<evidence type="ECO:0000256" key="7">
    <source>
        <dbReference type="ARBA" id="ARBA00023136"/>
    </source>
</evidence>
<dbReference type="AlphaFoldDB" id="A0A0H2S873"/>
<dbReference type="SUPFAM" id="SSF74788">
    <property type="entry name" value="Cullin repeat-like"/>
    <property type="match status" value="1"/>
</dbReference>
<protein>
    <recommendedName>
        <fullName evidence="3">Conserved oligomeric Golgi complex subunit 8</fullName>
    </recommendedName>
    <alternativeName>
        <fullName evidence="8">Component of oligomeric Golgi complex 8</fullName>
    </alternativeName>
</protein>
<accession>A0A0H2S873</accession>
<keyword evidence="10" id="KW-1185">Reference proteome</keyword>
<dbReference type="Pfam" id="PF04124">
    <property type="entry name" value="Dor1"/>
    <property type="match status" value="1"/>
</dbReference>
<reference evidence="9 10" key="1">
    <citation type="submission" date="2015-04" db="EMBL/GenBank/DDBJ databases">
        <title>Complete genome sequence of Schizopora paradoxa KUC8140, a cosmopolitan wood degrader in East Asia.</title>
        <authorList>
            <consortium name="DOE Joint Genome Institute"/>
            <person name="Min B."/>
            <person name="Park H."/>
            <person name="Jang Y."/>
            <person name="Kim J.-J."/>
            <person name="Kim K.H."/>
            <person name="Pangilinan J."/>
            <person name="Lipzen A."/>
            <person name="Riley R."/>
            <person name="Grigoriev I.V."/>
            <person name="Spatafora J.W."/>
            <person name="Choi I.-G."/>
        </authorList>
    </citation>
    <scope>NUCLEOTIDE SEQUENCE [LARGE SCALE GENOMIC DNA]</scope>
    <source>
        <strain evidence="9 10">KUC8140</strain>
    </source>
</reference>
<comment type="subcellular location">
    <subcellularLocation>
        <location evidence="1">Golgi apparatus membrane</location>
        <topology evidence="1">Peripheral membrane protein</topology>
    </subcellularLocation>
</comment>
<dbReference type="FunCoup" id="A0A0H2S873">
    <property type="interactions" value="46"/>
</dbReference>
<dbReference type="PANTHER" id="PTHR21311:SF0">
    <property type="entry name" value="CONSERVED OLIGOMERIC GOLGI COMPLEX SUBUNIT 8"/>
    <property type="match status" value="1"/>
</dbReference>
<evidence type="ECO:0000313" key="10">
    <source>
        <dbReference type="Proteomes" id="UP000053477"/>
    </source>
</evidence>
<evidence type="ECO:0000256" key="2">
    <source>
        <dbReference type="ARBA" id="ARBA00006419"/>
    </source>
</evidence>
<evidence type="ECO:0000313" key="9">
    <source>
        <dbReference type="EMBL" id="KLO20129.1"/>
    </source>
</evidence>
<evidence type="ECO:0000256" key="4">
    <source>
        <dbReference type="ARBA" id="ARBA00022448"/>
    </source>
</evidence>
<sequence length="548" mass="60520">MNDSLVVDHTLVDVLANGESSTRARFTTPEVSQYLSRLTSLSLPEILQEPTNLASEASQLANSLTSLCHSEYPTFLSLRQTASVLQSSFSSFSDSLSALITAVPALETQTRQFSDETANVQAARRKARLVLQQHDALVDVLDIPALIDTCVRNAYYQEALDLSAHAAGLARRFPDVALVQDVAAEAEHATRVMLAQLLALLRDPAKLPALFKAVSFLRKMGALDELELALTFLSSRLVNLKANIGGVEERVDHARYVRRYVDVWREGVHDVVTQYTNIFLDRASSEEMIVELRYLLSTLTLSMVNDLIEVLAQNLPLVEDTTSLTSILTQLTHCSTSFAKIGLDFRSLLPPLFEEAVKERFSQAFETATSKFLQTFADAQKYSRQPSQVLVTAVAAASPPAETTLPESLRLPPHVLSSYPPLAIYTNSLLSALNSLRLLAPVAIQDELQTSLDACLAKSSSSFLVYAQVTSDSKLMKRRSMDENEPDQMQIIRTSGKVFTHVLIPYSRRALSEGVYGALETPPPEHTLQDVLTDWDKWLNSIDDTTSS</sequence>
<dbReference type="STRING" id="27342.A0A0H2S873"/>
<dbReference type="GO" id="GO:0006891">
    <property type="term" value="P:intra-Golgi vesicle-mediated transport"/>
    <property type="evidence" value="ECO:0007669"/>
    <property type="project" value="TreeGrafter"/>
</dbReference>
<keyword evidence="6" id="KW-0333">Golgi apparatus</keyword>
<dbReference type="OrthoDB" id="1661054at2759"/>
<dbReference type="GO" id="GO:0017119">
    <property type="term" value="C:Golgi transport complex"/>
    <property type="evidence" value="ECO:0007669"/>
    <property type="project" value="InterPro"/>
</dbReference>
<dbReference type="EMBL" id="KQ085883">
    <property type="protein sequence ID" value="KLO20129.1"/>
    <property type="molecule type" value="Genomic_DNA"/>
</dbReference>
<evidence type="ECO:0000256" key="3">
    <source>
        <dbReference type="ARBA" id="ARBA00020983"/>
    </source>
</evidence>
<dbReference type="InterPro" id="IPR007255">
    <property type="entry name" value="COG8"/>
</dbReference>
<dbReference type="GO" id="GO:0015031">
    <property type="term" value="P:protein transport"/>
    <property type="evidence" value="ECO:0007669"/>
    <property type="project" value="UniProtKB-KW"/>
</dbReference>
<proteinExistence type="inferred from homology"/>
<evidence type="ECO:0000256" key="8">
    <source>
        <dbReference type="ARBA" id="ARBA00031347"/>
    </source>
</evidence>